<proteinExistence type="predicted"/>
<protein>
    <submittedName>
        <fullName evidence="2">CopG family transcriptional regulator</fullName>
    </submittedName>
</protein>
<evidence type="ECO:0000313" key="3">
    <source>
        <dbReference type="Proteomes" id="UP001320159"/>
    </source>
</evidence>
<reference evidence="2 3" key="1">
    <citation type="submission" date="2017-11" db="EMBL/GenBank/DDBJ databases">
        <title>Isolation and Characterization of Family Methanocellaceae Species from Potential Methane Hydrate Area Offshore Southwestern Taiwan.</title>
        <authorList>
            <person name="Zhang W.-L."/>
            <person name="Chen W.-C."/>
            <person name="Lai M.-C."/>
            <person name="Chen S.-C."/>
        </authorList>
    </citation>
    <scope>NUCLEOTIDE SEQUENCE [LARGE SCALE GENOMIC DNA]</scope>
    <source>
        <strain evidence="2 3">CWC-04</strain>
    </source>
</reference>
<dbReference type="GO" id="GO:0006355">
    <property type="term" value="P:regulation of DNA-templated transcription"/>
    <property type="evidence" value="ECO:0007669"/>
    <property type="project" value="InterPro"/>
</dbReference>
<accession>A0AAP2RG09</accession>
<dbReference type="InterPro" id="IPR002145">
    <property type="entry name" value="CopG"/>
</dbReference>
<dbReference type="RefSeq" id="WP_230742403.1">
    <property type="nucleotide sequence ID" value="NZ_PGCK01000009.1"/>
</dbReference>
<evidence type="ECO:0000259" key="1">
    <source>
        <dbReference type="Pfam" id="PF01402"/>
    </source>
</evidence>
<keyword evidence="3" id="KW-1185">Reference proteome</keyword>
<name>A0AAP2RG09_9EURY</name>
<dbReference type="AlphaFoldDB" id="A0AAP2RG09"/>
<organism evidence="2 3">
    <name type="scientific">Methanooceanicella nereidis</name>
    <dbReference type="NCBI Taxonomy" id="2052831"/>
    <lineage>
        <taxon>Archaea</taxon>
        <taxon>Methanobacteriati</taxon>
        <taxon>Methanobacteriota</taxon>
        <taxon>Stenosarchaea group</taxon>
        <taxon>Methanomicrobia</taxon>
        <taxon>Methanocellales</taxon>
        <taxon>Methanocellaceae</taxon>
        <taxon>Methanooceanicella</taxon>
    </lineage>
</organism>
<sequence length="189" mass="22407">MKSPIRVTISFDERTYQYFEDLKDEQQVSQSELIRRAVRFYYDNRAIDKDDRIKVNQYVNLLGEGEHVILDVDHWMLFLNLVDNLADNDTFWKTHKEIAQSHAEQFSKKSMTPEEIMKRLETCNFYKISRSNGSDHEYTLLTGPGSQRRFIKEFLEETFDGIGVKADIKEDYSKLRVILEKEDKPVIIK</sequence>
<dbReference type="CDD" id="cd22235">
    <property type="entry name" value="RHH_CopG_archaea"/>
    <property type="match status" value="1"/>
</dbReference>
<comment type="caution">
    <text evidence="2">The sequence shown here is derived from an EMBL/GenBank/DDBJ whole genome shotgun (WGS) entry which is preliminary data.</text>
</comment>
<feature type="domain" description="Ribbon-helix-helix protein CopG" evidence="1">
    <location>
        <begin position="6"/>
        <end position="43"/>
    </location>
</feature>
<dbReference type="Proteomes" id="UP001320159">
    <property type="component" value="Unassembled WGS sequence"/>
</dbReference>
<dbReference type="Pfam" id="PF01402">
    <property type="entry name" value="RHH_1"/>
    <property type="match status" value="1"/>
</dbReference>
<gene>
    <name evidence="2" type="ORF">CUJ83_11105</name>
</gene>
<evidence type="ECO:0000313" key="2">
    <source>
        <dbReference type="EMBL" id="MCD1295547.1"/>
    </source>
</evidence>
<dbReference type="EMBL" id="PGCK01000009">
    <property type="protein sequence ID" value="MCD1295547.1"/>
    <property type="molecule type" value="Genomic_DNA"/>
</dbReference>